<dbReference type="GO" id="GO:0005783">
    <property type="term" value="C:endoplasmic reticulum"/>
    <property type="evidence" value="ECO:0007669"/>
    <property type="project" value="TreeGrafter"/>
</dbReference>
<dbReference type="Proteomes" id="UP000436088">
    <property type="component" value="Unassembled WGS sequence"/>
</dbReference>
<dbReference type="Gene3D" id="3.40.30.10">
    <property type="entry name" value="Glutaredoxin"/>
    <property type="match status" value="1"/>
</dbReference>
<protein>
    <submittedName>
        <fullName evidence="4">Protein disulfide-isomerase like 2-1</fullName>
    </submittedName>
</protein>
<reference evidence="4" key="1">
    <citation type="submission" date="2019-09" db="EMBL/GenBank/DDBJ databases">
        <title>Draft genome information of white flower Hibiscus syriacus.</title>
        <authorList>
            <person name="Kim Y.-M."/>
        </authorList>
    </citation>
    <scope>NUCLEOTIDE SEQUENCE [LARGE SCALE GENOMIC DNA]</scope>
    <source>
        <strain evidence="4">YM2019G1</strain>
    </source>
</reference>
<comment type="similarity">
    <text evidence="1">Belongs to the protein disulfide isomerase family.</text>
</comment>
<sequence>MKSQIWLAFGTLALLLASALAEDVFVLTEENFDKEVGEDRGDLVEFYAPWCGHCKKLASEYEMLGPSFKKAKSVFIGKVDCDEHKSLCSIWCSRLANYSVVS</sequence>
<proteinExistence type="inferred from homology"/>
<dbReference type="InterPro" id="IPR036249">
    <property type="entry name" value="Thioredoxin-like_sf"/>
</dbReference>
<dbReference type="Pfam" id="PF00085">
    <property type="entry name" value="Thioredoxin"/>
    <property type="match status" value="1"/>
</dbReference>
<keyword evidence="5" id="KW-1185">Reference proteome</keyword>
<dbReference type="InterPro" id="IPR013766">
    <property type="entry name" value="Thioredoxin_domain"/>
</dbReference>
<dbReference type="PROSITE" id="PS00194">
    <property type="entry name" value="THIOREDOXIN_1"/>
    <property type="match status" value="1"/>
</dbReference>
<dbReference type="EMBL" id="VEPZ02001477">
    <property type="protein sequence ID" value="KAE8671272.1"/>
    <property type="molecule type" value="Genomic_DNA"/>
</dbReference>
<dbReference type="InterPro" id="IPR051063">
    <property type="entry name" value="PDI"/>
</dbReference>
<dbReference type="SUPFAM" id="SSF52833">
    <property type="entry name" value="Thioredoxin-like"/>
    <property type="match status" value="1"/>
</dbReference>
<feature type="domain" description="Thioredoxin" evidence="3">
    <location>
        <begin position="15"/>
        <end position="102"/>
    </location>
</feature>
<dbReference type="PANTHER" id="PTHR45672">
    <property type="entry name" value="PROTEIN DISULFIDE-ISOMERASE C17H9.14C-RELATED"/>
    <property type="match status" value="1"/>
</dbReference>
<dbReference type="PANTHER" id="PTHR45672:SF11">
    <property type="entry name" value="PROTEIN DISULFIDE-ISOMERASE C17H9.14C"/>
    <property type="match status" value="1"/>
</dbReference>
<gene>
    <name evidence="4" type="ORF">F3Y22_tig00111983pilonHSYRG00100</name>
</gene>
<evidence type="ECO:0000256" key="1">
    <source>
        <dbReference type="ARBA" id="ARBA00006347"/>
    </source>
</evidence>
<organism evidence="4 5">
    <name type="scientific">Hibiscus syriacus</name>
    <name type="common">Rose of Sharon</name>
    <dbReference type="NCBI Taxonomy" id="106335"/>
    <lineage>
        <taxon>Eukaryota</taxon>
        <taxon>Viridiplantae</taxon>
        <taxon>Streptophyta</taxon>
        <taxon>Embryophyta</taxon>
        <taxon>Tracheophyta</taxon>
        <taxon>Spermatophyta</taxon>
        <taxon>Magnoliopsida</taxon>
        <taxon>eudicotyledons</taxon>
        <taxon>Gunneridae</taxon>
        <taxon>Pentapetalae</taxon>
        <taxon>rosids</taxon>
        <taxon>malvids</taxon>
        <taxon>Malvales</taxon>
        <taxon>Malvaceae</taxon>
        <taxon>Malvoideae</taxon>
        <taxon>Hibiscus</taxon>
    </lineage>
</organism>
<dbReference type="PROSITE" id="PS51352">
    <property type="entry name" value="THIOREDOXIN_2"/>
    <property type="match status" value="1"/>
</dbReference>
<accession>A0A6A2X7W4</accession>
<dbReference type="AlphaFoldDB" id="A0A6A2X7W4"/>
<evidence type="ECO:0000256" key="2">
    <source>
        <dbReference type="SAM" id="SignalP"/>
    </source>
</evidence>
<feature type="chain" id="PRO_5025493702" evidence="2">
    <location>
        <begin position="22"/>
        <end position="102"/>
    </location>
</feature>
<evidence type="ECO:0000313" key="5">
    <source>
        <dbReference type="Proteomes" id="UP000436088"/>
    </source>
</evidence>
<dbReference type="GO" id="GO:0003756">
    <property type="term" value="F:protein disulfide isomerase activity"/>
    <property type="evidence" value="ECO:0007669"/>
    <property type="project" value="TreeGrafter"/>
</dbReference>
<evidence type="ECO:0000313" key="4">
    <source>
        <dbReference type="EMBL" id="KAE8671272.1"/>
    </source>
</evidence>
<feature type="signal peptide" evidence="2">
    <location>
        <begin position="1"/>
        <end position="21"/>
    </location>
</feature>
<evidence type="ECO:0000259" key="3">
    <source>
        <dbReference type="PROSITE" id="PS51352"/>
    </source>
</evidence>
<dbReference type="GO" id="GO:0006457">
    <property type="term" value="P:protein folding"/>
    <property type="evidence" value="ECO:0007669"/>
    <property type="project" value="TreeGrafter"/>
</dbReference>
<name>A0A6A2X7W4_HIBSY</name>
<dbReference type="InterPro" id="IPR017937">
    <property type="entry name" value="Thioredoxin_CS"/>
</dbReference>
<keyword evidence="2" id="KW-0732">Signal</keyword>
<comment type="caution">
    <text evidence="4">The sequence shown here is derived from an EMBL/GenBank/DDBJ whole genome shotgun (WGS) entry which is preliminary data.</text>
</comment>